<dbReference type="OrthoDB" id="9764154at2"/>
<evidence type="ECO:0000256" key="5">
    <source>
        <dbReference type="SAM" id="SignalP"/>
    </source>
</evidence>
<dbReference type="SMART" id="SM00387">
    <property type="entry name" value="HATPase_c"/>
    <property type="match status" value="1"/>
</dbReference>
<dbReference type="Gene3D" id="1.20.5.1930">
    <property type="match status" value="1"/>
</dbReference>
<evidence type="ECO:0000256" key="1">
    <source>
        <dbReference type="ARBA" id="ARBA00022679"/>
    </source>
</evidence>
<keyword evidence="5" id="KW-0732">Signal</keyword>
<dbReference type="SUPFAM" id="SSF55874">
    <property type="entry name" value="ATPase domain of HSP90 chaperone/DNA topoisomerase II/histidine kinase"/>
    <property type="match status" value="1"/>
</dbReference>
<feature type="chain" id="PRO_5020759237" evidence="5">
    <location>
        <begin position="21"/>
        <end position="700"/>
    </location>
</feature>
<keyword evidence="4" id="KW-0812">Transmembrane</keyword>
<dbReference type="RefSeq" id="WP_133792738.1">
    <property type="nucleotide sequence ID" value="NZ_SOCA01000001.1"/>
</dbReference>
<dbReference type="Pfam" id="PF07730">
    <property type="entry name" value="HisKA_3"/>
    <property type="match status" value="1"/>
</dbReference>
<protein>
    <submittedName>
        <fullName evidence="7">Histidine kinase/DNA gyrase B/HSP90-like ATPase</fullName>
    </submittedName>
</protein>
<dbReference type="InterPro" id="IPR036890">
    <property type="entry name" value="HATPase_C_sf"/>
</dbReference>
<dbReference type="GO" id="GO:0000155">
    <property type="term" value="F:phosphorelay sensor kinase activity"/>
    <property type="evidence" value="ECO:0007669"/>
    <property type="project" value="InterPro"/>
</dbReference>
<keyword evidence="3" id="KW-0902">Two-component regulatory system</keyword>
<dbReference type="InterPro" id="IPR003594">
    <property type="entry name" value="HATPase_dom"/>
</dbReference>
<keyword evidence="2 7" id="KW-0418">Kinase</keyword>
<gene>
    <name evidence="7" type="ORF">EI77_00034</name>
</gene>
<evidence type="ECO:0000256" key="3">
    <source>
        <dbReference type="ARBA" id="ARBA00023012"/>
    </source>
</evidence>
<accession>A0A4R7SRE7</accession>
<keyword evidence="1" id="KW-0808">Transferase</keyword>
<evidence type="ECO:0000256" key="4">
    <source>
        <dbReference type="SAM" id="Phobius"/>
    </source>
</evidence>
<keyword evidence="4" id="KW-1133">Transmembrane helix</keyword>
<feature type="transmembrane region" description="Helical" evidence="4">
    <location>
        <begin position="454"/>
        <end position="474"/>
    </location>
</feature>
<sequence>MTRLGILACLVLGLALGGQAQEVLTRAAEVRGLPPDVALTGVPVELQAVVGFIESPGGGTVFVQDETGGTFFRASRRVKSLKVGDRVLVKGRSVPGLYLTGVEAQSYDLLGSGEPPVPVPAGYEDLATGRFHYQMVQVEGIGRRLSVPEENRSVLHLALGSRVVEVRVDAPLPEKQEEWVDARLQITALAAGGINDRRQLVFPYLRVSDWSDVKIVKAAPALEALEVLPAARLLRFDPARMEDFGHRVRTAGTVLAAFPDGQVFIRDLTAEAVVPSSPRLKGTEDKVRPAALALRLTRPLSLKPGQRLDVAGFPNMDGFSASLVDAVLVKEEGGAAEEAEAEPVEVTVKEILEGTLDADLVSLEAELVDAFRTGSGWELRLVSTEMPMRALLPTREGGDVPRQGSLLRLTGICRVESSSDKGFRSRPESAMLLLRGEEDLVILREPSWWTVQRLVGLIGLLLAVMAGGLLWITLLRRQVAKQGEALRRRITHEAALEERQRIAREFHDTLEQELAGLSLRLDAAMTRPLEDKAKRLMETSRHLVSRIQTEARNLVADLRADPESVTDLPAALNELAERTLSDLLEVQVRVEPPLPALPVHVAHHLRMIAQEAVTNVLKHAHASSIVLGLKTQDGELCLTISDDGQGLEQTSTQGQAGHFGCMGIRERCLRIGAQVEWLNVTPHGTQVRVTLPLFSLTDHG</sequence>
<comment type="caution">
    <text evidence="7">The sequence shown here is derived from an EMBL/GenBank/DDBJ whole genome shotgun (WGS) entry which is preliminary data.</text>
</comment>
<dbReference type="AlphaFoldDB" id="A0A4R7SRE7"/>
<dbReference type="PANTHER" id="PTHR24421">
    <property type="entry name" value="NITRATE/NITRITE SENSOR PROTEIN NARX-RELATED"/>
    <property type="match status" value="1"/>
</dbReference>
<keyword evidence="4" id="KW-0472">Membrane</keyword>
<dbReference type="EMBL" id="SOCA01000001">
    <property type="protein sequence ID" value="TDU80737.1"/>
    <property type="molecule type" value="Genomic_DNA"/>
</dbReference>
<dbReference type="Proteomes" id="UP000295662">
    <property type="component" value="Unassembled WGS sequence"/>
</dbReference>
<evidence type="ECO:0000313" key="8">
    <source>
        <dbReference type="Proteomes" id="UP000295662"/>
    </source>
</evidence>
<feature type="domain" description="Histidine kinase/HSP90-like ATPase" evidence="6">
    <location>
        <begin position="600"/>
        <end position="695"/>
    </location>
</feature>
<reference evidence="7 8" key="1">
    <citation type="submission" date="2019-03" db="EMBL/GenBank/DDBJ databases">
        <title>Genomic Encyclopedia of Archaeal and Bacterial Type Strains, Phase II (KMG-II): from individual species to whole genera.</title>
        <authorList>
            <person name="Goeker M."/>
        </authorList>
    </citation>
    <scope>NUCLEOTIDE SEQUENCE [LARGE SCALE GENOMIC DNA]</scope>
    <source>
        <strain evidence="7 8">ATCC 25309</strain>
    </source>
</reference>
<proteinExistence type="predicted"/>
<dbReference type="PANTHER" id="PTHR24421:SF62">
    <property type="entry name" value="SENSORY TRANSDUCTION HISTIDINE KINASE"/>
    <property type="match status" value="1"/>
</dbReference>
<dbReference type="InterPro" id="IPR050482">
    <property type="entry name" value="Sensor_HK_TwoCompSys"/>
</dbReference>
<dbReference type="CDD" id="cd16917">
    <property type="entry name" value="HATPase_UhpB-NarQ-NarX-like"/>
    <property type="match status" value="1"/>
</dbReference>
<evidence type="ECO:0000256" key="2">
    <source>
        <dbReference type="ARBA" id="ARBA00022777"/>
    </source>
</evidence>
<name>A0A4R7SRE7_9BACT</name>
<dbReference type="GO" id="GO:0046983">
    <property type="term" value="F:protein dimerization activity"/>
    <property type="evidence" value="ECO:0007669"/>
    <property type="project" value="InterPro"/>
</dbReference>
<organism evidence="7 8">
    <name type="scientific">Prosthecobacter fusiformis</name>
    <dbReference type="NCBI Taxonomy" id="48464"/>
    <lineage>
        <taxon>Bacteria</taxon>
        <taxon>Pseudomonadati</taxon>
        <taxon>Verrucomicrobiota</taxon>
        <taxon>Verrucomicrobiia</taxon>
        <taxon>Verrucomicrobiales</taxon>
        <taxon>Verrucomicrobiaceae</taxon>
        <taxon>Prosthecobacter</taxon>
    </lineage>
</organism>
<dbReference type="Pfam" id="PF02518">
    <property type="entry name" value="HATPase_c"/>
    <property type="match status" value="1"/>
</dbReference>
<evidence type="ECO:0000259" key="6">
    <source>
        <dbReference type="SMART" id="SM00387"/>
    </source>
</evidence>
<evidence type="ECO:0000313" key="7">
    <source>
        <dbReference type="EMBL" id="TDU80737.1"/>
    </source>
</evidence>
<dbReference type="GO" id="GO:0016020">
    <property type="term" value="C:membrane"/>
    <property type="evidence" value="ECO:0007669"/>
    <property type="project" value="InterPro"/>
</dbReference>
<keyword evidence="8" id="KW-1185">Reference proteome</keyword>
<feature type="signal peptide" evidence="5">
    <location>
        <begin position="1"/>
        <end position="20"/>
    </location>
</feature>
<dbReference type="InterPro" id="IPR011712">
    <property type="entry name" value="Sig_transdc_His_kin_sub3_dim/P"/>
</dbReference>
<dbReference type="Gene3D" id="3.30.565.10">
    <property type="entry name" value="Histidine kinase-like ATPase, C-terminal domain"/>
    <property type="match status" value="1"/>
</dbReference>